<feature type="domain" description="Transglutaminase-like" evidence="1">
    <location>
        <begin position="357"/>
        <end position="417"/>
    </location>
</feature>
<dbReference type="Proteomes" id="UP000695562">
    <property type="component" value="Unassembled WGS sequence"/>
</dbReference>
<dbReference type="SMART" id="SM00460">
    <property type="entry name" value="TGc"/>
    <property type="match status" value="1"/>
</dbReference>
<gene>
    <name evidence="2" type="ORF">CYY_002032</name>
</gene>
<dbReference type="AlphaFoldDB" id="A0A8J4Q1Z8"/>
<dbReference type="EMBL" id="AJWJ01000053">
    <property type="protein sequence ID" value="KAF2076662.1"/>
    <property type="molecule type" value="Genomic_DNA"/>
</dbReference>
<dbReference type="SUPFAM" id="SSF54001">
    <property type="entry name" value="Cysteine proteinases"/>
    <property type="match status" value="1"/>
</dbReference>
<evidence type="ECO:0000313" key="3">
    <source>
        <dbReference type="Proteomes" id="UP000695562"/>
    </source>
</evidence>
<dbReference type="PANTHER" id="PTHR37002:SF3">
    <property type="entry name" value="TRANSGLUTAMINASE-LIKE DOMAIN-CONTAINING PROTEIN"/>
    <property type="match status" value="1"/>
</dbReference>
<evidence type="ECO:0000313" key="2">
    <source>
        <dbReference type="EMBL" id="KAF2076662.1"/>
    </source>
</evidence>
<reference evidence="2" key="1">
    <citation type="submission" date="2020-01" db="EMBL/GenBank/DDBJ databases">
        <title>Development of genomics and gene disruption for Polysphondylium violaceum indicates a role for the polyketide synthase stlB in stalk morphogenesis.</title>
        <authorList>
            <person name="Narita B."/>
            <person name="Kawabe Y."/>
            <person name="Kin K."/>
            <person name="Saito T."/>
            <person name="Gibbs R."/>
            <person name="Kuspa A."/>
            <person name="Muzny D."/>
            <person name="Queller D."/>
            <person name="Richards S."/>
            <person name="Strassman J."/>
            <person name="Sucgang R."/>
            <person name="Worley K."/>
            <person name="Schaap P."/>
        </authorList>
    </citation>
    <scope>NUCLEOTIDE SEQUENCE</scope>
    <source>
        <strain evidence="2">QSvi11</strain>
    </source>
</reference>
<dbReference type="InterPro" id="IPR002931">
    <property type="entry name" value="Transglutaminase-like"/>
</dbReference>
<protein>
    <recommendedName>
        <fullName evidence="1">Transglutaminase-like domain-containing protein</fullName>
    </recommendedName>
</protein>
<dbReference type="InterPro" id="IPR038765">
    <property type="entry name" value="Papain-like_cys_pep_sf"/>
</dbReference>
<sequence length="488" mass="55265">MNQITEFRTGNSIRLGFKEGSSDNFIGVENGSFVIDQDLSKKYEWVITLNKDLSFCFKSKTAGCYLGVDQQCLNVVLNNNPHNFKVLWRSNGKISLMSHMHCKQTNINGKEGPLIGFNSDGYLIGNADIDNCIQWDIHPAKLPSPPSNAAKLLSNYNKHLEMWRGSFSLVQKPTKRVKAELATTFSYPNANIKKWVMILPAPPSPTQTQTILSARYDLYDCRGVNMIAQGTMINTHAHYIFRAVAENPPPDATKTVISKCIIEAQLSSIKLTKGPAQAPVAPLPDHVKRYHMLETPKMNYKDPVFKEWLNTHHLHPMLLSDGSYEPILCYAYRVFMFIKVHFNYIYPVDDGRKATDSILTRSTDCGGFSILFSSVMRAHGIPSKLMFGHWAQSGIQYHVKGEFYVNGLGWVPFDMAAGVGDNHEPFTYNFGQDTGEFITLHFDDDIKDIHTTIHNTNQRIDWGQLPCFWIHGEGPFTNLKFESDWKVV</sequence>
<dbReference type="Gene3D" id="3.10.620.30">
    <property type="match status" value="1"/>
</dbReference>
<organism evidence="2 3">
    <name type="scientific">Polysphondylium violaceum</name>
    <dbReference type="NCBI Taxonomy" id="133409"/>
    <lineage>
        <taxon>Eukaryota</taxon>
        <taxon>Amoebozoa</taxon>
        <taxon>Evosea</taxon>
        <taxon>Eumycetozoa</taxon>
        <taxon>Dictyostelia</taxon>
        <taxon>Dictyosteliales</taxon>
        <taxon>Dictyosteliaceae</taxon>
        <taxon>Polysphondylium</taxon>
    </lineage>
</organism>
<name>A0A8J4Q1Z8_9MYCE</name>
<accession>A0A8J4Q1Z8</accession>
<dbReference type="OrthoDB" id="10250800at2759"/>
<proteinExistence type="predicted"/>
<dbReference type="PANTHER" id="PTHR37002">
    <property type="entry name" value="AGAP007005-PA"/>
    <property type="match status" value="1"/>
</dbReference>
<dbReference type="Pfam" id="PF01841">
    <property type="entry name" value="Transglut_core"/>
    <property type="match status" value="1"/>
</dbReference>
<keyword evidence="3" id="KW-1185">Reference proteome</keyword>
<evidence type="ECO:0000259" key="1">
    <source>
        <dbReference type="SMART" id="SM00460"/>
    </source>
</evidence>
<comment type="caution">
    <text evidence="2">The sequence shown here is derived from an EMBL/GenBank/DDBJ whole genome shotgun (WGS) entry which is preliminary data.</text>
</comment>